<feature type="domain" description="RNA 2-O ribose methyltransferase substrate binding" evidence="4">
    <location>
        <begin position="5"/>
        <end position="72"/>
    </location>
</feature>
<dbReference type="Proteomes" id="UP000289497">
    <property type="component" value="Chromosome"/>
</dbReference>
<dbReference type="AlphaFoldDB" id="A0A449B602"/>
<accession>A0A449B602</accession>
<reference evidence="5 6" key="1">
    <citation type="submission" date="2019-01" db="EMBL/GenBank/DDBJ databases">
        <authorList>
            <consortium name="Pathogen Informatics"/>
        </authorList>
    </citation>
    <scope>NUCLEOTIDE SEQUENCE [LARGE SCALE GENOMIC DNA]</scope>
    <source>
        <strain evidence="5 6">NCTC10179</strain>
    </source>
</reference>
<dbReference type="Gene3D" id="3.40.1280.10">
    <property type="match status" value="1"/>
</dbReference>
<dbReference type="InterPro" id="IPR029028">
    <property type="entry name" value="Alpha/beta_knot_MTases"/>
</dbReference>
<dbReference type="NCBIfam" id="TIGR00186">
    <property type="entry name" value="rRNA_methyl_3"/>
    <property type="match status" value="1"/>
</dbReference>
<evidence type="ECO:0000256" key="2">
    <source>
        <dbReference type="ARBA" id="ARBA00022603"/>
    </source>
</evidence>
<keyword evidence="3 5" id="KW-0808">Transferase</keyword>
<dbReference type="GO" id="GO:0032259">
    <property type="term" value="P:methylation"/>
    <property type="evidence" value="ECO:0007669"/>
    <property type="project" value="UniProtKB-KW"/>
</dbReference>
<evidence type="ECO:0000256" key="1">
    <source>
        <dbReference type="ARBA" id="ARBA00007228"/>
    </source>
</evidence>
<proteinExistence type="inferred from homology"/>
<dbReference type="InterPro" id="IPR004441">
    <property type="entry name" value="rRNA_MeTrfase_TrmH"/>
</dbReference>
<dbReference type="RefSeq" id="WP_036434625.1">
    <property type="nucleotide sequence ID" value="NZ_LR215039.1"/>
</dbReference>
<dbReference type="Pfam" id="PF00588">
    <property type="entry name" value="SpoU_methylase"/>
    <property type="match status" value="1"/>
</dbReference>
<dbReference type="GO" id="GO:0005829">
    <property type="term" value="C:cytosol"/>
    <property type="evidence" value="ECO:0007669"/>
    <property type="project" value="TreeGrafter"/>
</dbReference>
<dbReference type="SUPFAM" id="SSF55315">
    <property type="entry name" value="L30e-like"/>
    <property type="match status" value="1"/>
</dbReference>
<dbReference type="InterPro" id="IPR029026">
    <property type="entry name" value="tRNA_m1G_MTases_N"/>
</dbReference>
<dbReference type="GO" id="GO:0006396">
    <property type="term" value="P:RNA processing"/>
    <property type="evidence" value="ECO:0007669"/>
    <property type="project" value="InterPro"/>
</dbReference>
<dbReference type="EC" id="2.1.1.-" evidence="5"/>
<dbReference type="CDD" id="cd18103">
    <property type="entry name" value="SpoU-like_RlmB"/>
    <property type="match status" value="1"/>
</dbReference>
<dbReference type="InterPro" id="IPR001537">
    <property type="entry name" value="SpoU_MeTrfase"/>
</dbReference>
<comment type="similarity">
    <text evidence="1">Belongs to the class IV-like SAM-binding methyltransferase superfamily. RNA methyltransferase TrmH family.</text>
</comment>
<evidence type="ECO:0000313" key="5">
    <source>
        <dbReference type="EMBL" id="VEU76033.1"/>
    </source>
</evidence>
<dbReference type="InterPro" id="IPR013123">
    <property type="entry name" value="SpoU_subst-bd"/>
</dbReference>
<dbReference type="SMART" id="SM00967">
    <property type="entry name" value="SpoU_sub_bind"/>
    <property type="match status" value="1"/>
</dbReference>
<dbReference type="PANTHER" id="PTHR46429">
    <property type="entry name" value="23S RRNA (GUANOSINE-2'-O-)-METHYLTRANSFERASE RLMB"/>
    <property type="match status" value="1"/>
</dbReference>
<dbReference type="PANTHER" id="PTHR46429:SF1">
    <property type="entry name" value="23S RRNA (GUANOSINE-2'-O-)-METHYLTRANSFERASE RLMB"/>
    <property type="match status" value="1"/>
</dbReference>
<dbReference type="SUPFAM" id="SSF75217">
    <property type="entry name" value="alpha/beta knot"/>
    <property type="match status" value="1"/>
</dbReference>
<dbReference type="KEGG" id="mcou:NCTC10179_00195"/>
<evidence type="ECO:0000313" key="6">
    <source>
        <dbReference type="Proteomes" id="UP000289497"/>
    </source>
</evidence>
<dbReference type="GO" id="GO:0003723">
    <property type="term" value="F:RNA binding"/>
    <property type="evidence" value="ECO:0007669"/>
    <property type="project" value="InterPro"/>
</dbReference>
<dbReference type="OrthoDB" id="9794400at2"/>
<evidence type="ECO:0000256" key="3">
    <source>
        <dbReference type="ARBA" id="ARBA00022679"/>
    </source>
</evidence>
<gene>
    <name evidence="5" type="primary">spoU1</name>
    <name evidence="5" type="ORF">NCTC10179_00195</name>
</gene>
<dbReference type="EMBL" id="LR215039">
    <property type="protein sequence ID" value="VEU76033.1"/>
    <property type="molecule type" value="Genomic_DNA"/>
</dbReference>
<protein>
    <submittedName>
        <fullName evidence="5">tRNA/rRNA methylase</fullName>
        <ecNumber evidence="5">2.1.1.-</ecNumber>
    </submittedName>
</protein>
<name>A0A449B602_9BACT</name>
<dbReference type="GO" id="GO:0008173">
    <property type="term" value="F:RNA methyltransferase activity"/>
    <property type="evidence" value="ECO:0007669"/>
    <property type="project" value="InterPro"/>
</dbReference>
<sequence>MKKLTISGKNSVIEAFQNNLPISKIFISKKENLNYFKNNTNIVEIVEPKYLDSLTNENHQGFVAFLSDLNYLDINYLIKKQPKGVLVLDKIQDPHNFGAIIRSANAAGITDIIYPKENSCDINSTVLKVSSGGFVNMNFYRVNSISAAITKLKKAGFWAYATTLTPQAISHTQVSYNTPSLLIIGNEGSGISKGVLSVCDQNIYIRQYGSVQSLNASVAAGIILFDFASKINEK</sequence>
<dbReference type="InterPro" id="IPR029064">
    <property type="entry name" value="Ribosomal_eL30-like_sf"/>
</dbReference>
<keyword evidence="2 5" id="KW-0489">Methyltransferase</keyword>
<dbReference type="Pfam" id="PF08032">
    <property type="entry name" value="SpoU_sub_bind"/>
    <property type="match status" value="1"/>
</dbReference>
<organism evidence="5 6">
    <name type="scientific">Mycoplasmopsis columboralis</name>
    <dbReference type="NCBI Taxonomy" id="171282"/>
    <lineage>
        <taxon>Bacteria</taxon>
        <taxon>Bacillati</taxon>
        <taxon>Mycoplasmatota</taxon>
        <taxon>Mycoplasmoidales</taxon>
        <taxon>Metamycoplasmataceae</taxon>
        <taxon>Mycoplasmopsis</taxon>
    </lineage>
</organism>
<evidence type="ECO:0000259" key="4">
    <source>
        <dbReference type="SMART" id="SM00967"/>
    </source>
</evidence>
<keyword evidence="6" id="KW-1185">Reference proteome</keyword>